<dbReference type="Proteomes" id="UP000634134">
    <property type="component" value="Unassembled WGS sequence"/>
</dbReference>
<dbReference type="Pfam" id="PF12704">
    <property type="entry name" value="MacB_PCD"/>
    <property type="match status" value="1"/>
</dbReference>
<organism evidence="3 4">
    <name type="scientific">Dyadobacter subterraneus</name>
    <dbReference type="NCBI Taxonomy" id="2773304"/>
    <lineage>
        <taxon>Bacteria</taxon>
        <taxon>Pseudomonadati</taxon>
        <taxon>Bacteroidota</taxon>
        <taxon>Cytophagia</taxon>
        <taxon>Cytophagales</taxon>
        <taxon>Spirosomataceae</taxon>
        <taxon>Dyadobacter</taxon>
    </lineage>
</organism>
<sequence length="399" mass="44425">MDKITKNTLFLFIILAAIMTAGIFLLAFAVQELHYDIFITKPRPNQIYRLVTTRKTPLENSTSIITPCPSTFFRDNFTGISKTTQILYSKGLLSAQNTSFTTVDGWFADSSLFDIFTFTFIEGAPYTALNQPASIVLTEKTAFRFFGCKKALGKSLFFERMTTPLKVTGVVREISGNSQIKSNFYLSMSTFTKVLNPGIDRQIQRSGAITFVLLKDGEDKNQVEKNILALLQTNQNFKVKGTAMDYEVTLTPLINSGLIPLRRNYHVFGLGMLLVVAVLVLVKSVIYLARGTSSDLSISEKKLNISTGSFAYILSARVLFKSLLAFLTALLTVAGIILLAKLFFNFKIEAIFSAFGTATVIALISVILICIISSIWVALVHVFNPIETYFSKKKRYGQR</sequence>
<comment type="caution">
    <text evidence="3">The sequence shown here is derived from an EMBL/GenBank/DDBJ whole genome shotgun (WGS) entry which is preliminary data.</text>
</comment>
<evidence type="ECO:0000259" key="2">
    <source>
        <dbReference type="Pfam" id="PF12704"/>
    </source>
</evidence>
<keyword evidence="1" id="KW-1133">Transmembrane helix</keyword>
<evidence type="ECO:0000256" key="1">
    <source>
        <dbReference type="SAM" id="Phobius"/>
    </source>
</evidence>
<name>A0ABR9WH31_9BACT</name>
<accession>A0ABR9WH31</accession>
<evidence type="ECO:0000313" key="3">
    <source>
        <dbReference type="EMBL" id="MBE9463656.1"/>
    </source>
</evidence>
<proteinExistence type="predicted"/>
<reference evidence="4" key="1">
    <citation type="submission" date="2023-07" db="EMBL/GenBank/DDBJ databases">
        <title>Dyadobacter sp. nov 'subterranea' isolated from contaminted grondwater.</title>
        <authorList>
            <person name="Szabo I."/>
            <person name="Al-Omari J."/>
            <person name="Szerdahelyi S.G."/>
            <person name="Rado J."/>
        </authorList>
    </citation>
    <scope>NUCLEOTIDE SEQUENCE [LARGE SCALE GENOMIC DNA]</scope>
    <source>
        <strain evidence="4">UP-52</strain>
    </source>
</reference>
<dbReference type="InterPro" id="IPR025857">
    <property type="entry name" value="MacB_PCD"/>
</dbReference>
<keyword evidence="1" id="KW-0812">Transmembrane</keyword>
<keyword evidence="1" id="KW-0472">Membrane</keyword>
<protein>
    <submittedName>
        <fullName evidence="3">ABC transporter permease</fullName>
    </submittedName>
</protein>
<feature type="transmembrane region" description="Helical" evidence="1">
    <location>
        <begin position="265"/>
        <end position="289"/>
    </location>
</feature>
<gene>
    <name evidence="3" type="ORF">IEE83_17350</name>
</gene>
<feature type="transmembrane region" description="Helical" evidence="1">
    <location>
        <begin position="323"/>
        <end position="344"/>
    </location>
</feature>
<dbReference type="RefSeq" id="WP_194121776.1">
    <property type="nucleotide sequence ID" value="NZ_JACYGY010000001.1"/>
</dbReference>
<keyword evidence="4" id="KW-1185">Reference proteome</keyword>
<feature type="transmembrane region" description="Helical" evidence="1">
    <location>
        <begin position="9"/>
        <end position="30"/>
    </location>
</feature>
<evidence type="ECO:0000313" key="4">
    <source>
        <dbReference type="Proteomes" id="UP000634134"/>
    </source>
</evidence>
<feature type="domain" description="MacB-like periplasmic core" evidence="2">
    <location>
        <begin position="73"/>
        <end position="228"/>
    </location>
</feature>
<feature type="transmembrane region" description="Helical" evidence="1">
    <location>
        <begin position="350"/>
        <end position="383"/>
    </location>
</feature>
<dbReference type="EMBL" id="JACYGY010000001">
    <property type="protein sequence ID" value="MBE9463656.1"/>
    <property type="molecule type" value="Genomic_DNA"/>
</dbReference>